<dbReference type="Proteomes" id="UP000199634">
    <property type="component" value="Unassembled WGS sequence"/>
</dbReference>
<dbReference type="EMBL" id="FNXE01000002">
    <property type="protein sequence ID" value="SEH56226.1"/>
    <property type="molecule type" value="Genomic_DNA"/>
</dbReference>
<accession>A0A1H6J3N0</accession>
<evidence type="ECO:0000313" key="1">
    <source>
        <dbReference type="EMBL" id="SEH56226.1"/>
    </source>
</evidence>
<gene>
    <name evidence="1" type="ORF">SAMN02927937_00190</name>
</gene>
<keyword evidence="2" id="KW-1185">Reference proteome</keyword>
<sequence length="168" mass="19381">MNAVKKVLIPTDFNVKSLNVLLEFLRRNPADQFEVTLAHGYDMSYSISDLLFYSEYKLLKKIQSEEFRESCKLIENTYQSRLTKIKFGILTGSTKRYVKNYLEANKIDCIVCSNDYKMKFKSKNSFNLLPYLKASKVALINIESTQNVVSELEHSEQLADVLLSGIEQ</sequence>
<dbReference type="STRING" id="1159016.SAMN02927937_00190"/>
<dbReference type="AlphaFoldDB" id="A0A1H6J3N0"/>
<reference evidence="1 2" key="1">
    <citation type="submission" date="2016-10" db="EMBL/GenBank/DDBJ databases">
        <authorList>
            <person name="de Groot N.N."/>
        </authorList>
    </citation>
    <scope>NUCLEOTIDE SEQUENCE [LARGE SCALE GENOMIC DNA]</scope>
    <source>
        <strain evidence="1 2">CGMCC 1.10825</strain>
    </source>
</reference>
<dbReference type="RefSeq" id="WP_091095401.1">
    <property type="nucleotide sequence ID" value="NZ_FNXE01000002.1"/>
</dbReference>
<organism evidence="1 2">
    <name type="scientific">Paenimyroides marinum</name>
    <dbReference type="NCBI Taxonomy" id="1159016"/>
    <lineage>
        <taxon>Bacteria</taxon>
        <taxon>Pseudomonadati</taxon>
        <taxon>Bacteroidota</taxon>
        <taxon>Flavobacteriia</taxon>
        <taxon>Flavobacteriales</taxon>
        <taxon>Flavobacteriaceae</taxon>
        <taxon>Paenimyroides</taxon>
    </lineage>
</organism>
<proteinExistence type="predicted"/>
<dbReference type="OrthoDB" id="893860at2"/>
<evidence type="ECO:0000313" key="2">
    <source>
        <dbReference type="Proteomes" id="UP000199634"/>
    </source>
</evidence>
<evidence type="ECO:0008006" key="3">
    <source>
        <dbReference type="Google" id="ProtNLM"/>
    </source>
</evidence>
<protein>
    <recommendedName>
        <fullName evidence="3">Universal stress protein</fullName>
    </recommendedName>
</protein>
<dbReference type="SUPFAM" id="SSF52402">
    <property type="entry name" value="Adenine nucleotide alpha hydrolases-like"/>
    <property type="match status" value="1"/>
</dbReference>
<name>A0A1H6J3N0_9FLAO</name>